<reference evidence="2" key="1">
    <citation type="submission" date="2014-01" db="EMBL/GenBank/DDBJ databases">
        <authorList>
            <person name="Brown-Elliot B."/>
            <person name="Wallace R."/>
            <person name="Lenaerts A."/>
            <person name="Ordway D."/>
            <person name="DeGroote M.A."/>
            <person name="Parker T."/>
            <person name="Sizemore C."/>
            <person name="Tallon L.J."/>
            <person name="Sadzewicz L.K."/>
            <person name="Sengamalay N."/>
            <person name="Fraser C.M."/>
            <person name="Hine E."/>
            <person name="Shefchek K.A."/>
            <person name="Das S.P."/>
            <person name="Tettelin H."/>
        </authorList>
    </citation>
    <scope>NUCLEOTIDE SEQUENCE [LARGE SCALE GENOMIC DNA]</scope>
    <source>
        <strain evidence="2">4042</strain>
    </source>
</reference>
<proteinExistence type="predicted"/>
<protein>
    <submittedName>
        <fullName evidence="2">Uncharacterized protein</fullName>
    </submittedName>
</protein>
<accession>X7ZPA7</accession>
<keyword evidence="1" id="KW-0472">Membrane</keyword>
<keyword evidence="1" id="KW-1133">Transmembrane helix</keyword>
<dbReference type="AlphaFoldDB" id="X7ZPA7"/>
<feature type="transmembrane region" description="Helical" evidence="1">
    <location>
        <begin position="25"/>
        <end position="47"/>
    </location>
</feature>
<evidence type="ECO:0000256" key="1">
    <source>
        <dbReference type="SAM" id="Phobius"/>
    </source>
</evidence>
<name>X7ZPA7_MYCXE</name>
<keyword evidence="1" id="KW-0812">Transmembrane</keyword>
<sequence length="52" mass="5213">MAAAGLVAGFSVARGVADFPGLHRLYTGGLINEVSTFAAFTALLVFLPGMGG</sequence>
<dbReference type="EMBL" id="JAOB01000071">
    <property type="protein sequence ID" value="EUA20460.1"/>
    <property type="molecule type" value="Genomic_DNA"/>
</dbReference>
<dbReference type="PATRIC" id="fig|1299334.3.peg.7881"/>
<organism evidence="2">
    <name type="scientific">Mycobacterium xenopi 4042</name>
    <dbReference type="NCBI Taxonomy" id="1299334"/>
    <lineage>
        <taxon>Bacteria</taxon>
        <taxon>Bacillati</taxon>
        <taxon>Actinomycetota</taxon>
        <taxon>Actinomycetes</taxon>
        <taxon>Mycobacteriales</taxon>
        <taxon>Mycobacteriaceae</taxon>
        <taxon>Mycobacterium</taxon>
    </lineage>
</organism>
<comment type="caution">
    <text evidence="2">The sequence shown here is derived from an EMBL/GenBank/DDBJ whole genome shotgun (WGS) entry which is preliminary data.</text>
</comment>
<gene>
    <name evidence="2" type="ORF">I553_10172</name>
</gene>
<evidence type="ECO:0000313" key="2">
    <source>
        <dbReference type="EMBL" id="EUA20460.1"/>
    </source>
</evidence>